<comment type="caution">
    <text evidence="7">The sequence shown here is derived from an EMBL/GenBank/DDBJ whole genome shotgun (WGS) entry which is preliminary data.</text>
</comment>
<feature type="domain" description="D-isomer specific 2-hydroxyacid dehydrogenase NAD-binding" evidence="6">
    <location>
        <begin position="111"/>
        <end position="284"/>
    </location>
</feature>
<dbReference type="InterPro" id="IPR043322">
    <property type="entry name" value="CtBP"/>
</dbReference>
<dbReference type="InterPro" id="IPR050418">
    <property type="entry name" value="D-iso_2-hydroxyacid_DH_PdxB"/>
</dbReference>
<sequence>MSARYRILITDRAWPDASIEQAVFRQVDGEVFEAPSTDEAQLIRCAADADAILTNWARVTARVIQAARRCRVISRFGIGIDNIAVEAATAQGIAVTNCPDYCVCEVSDHTLGLLLALARRIGFFHLRTKRGEYNLQAATGQQRLSTQTLGVVGLGPIGREVARKARLLGMQVVAHTASGRDYGLGCPMLGLHELLAQADYVSLHVPLTPTTHHLLGRDQFRLMKPGAYLINTSRGALVDENALWEALQQGRLAGAALDVFDPEPPDLSRPLFQDERVIVTPHAAFVSRQAVEQMRRQAAEQAAAVLAGQRPQNVLNPQIYAVPAQPLG</sequence>
<dbReference type="InterPro" id="IPR029753">
    <property type="entry name" value="D-isomer_DH_CS"/>
</dbReference>
<proteinExistence type="inferred from homology"/>
<reference evidence="7" key="1">
    <citation type="journal article" date="2020" name="mSystems">
        <title>Genome- and Community-Level Interaction Insights into Carbon Utilization and Element Cycling Functions of Hydrothermarchaeota in Hydrothermal Sediment.</title>
        <authorList>
            <person name="Zhou Z."/>
            <person name="Liu Y."/>
            <person name="Xu W."/>
            <person name="Pan J."/>
            <person name="Luo Z.H."/>
            <person name="Li M."/>
        </authorList>
    </citation>
    <scope>NUCLEOTIDE SEQUENCE [LARGE SCALE GENOMIC DNA]</scope>
    <source>
        <strain evidence="7">SpSt-508</strain>
    </source>
</reference>
<evidence type="ECO:0000259" key="5">
    <source>
        <dbReference type="Pfam" id="PF00389"/>
    </source>
</evidence>
<dbReference type="FunFam" id="3.40.50.720:FF:000203">
    <property type="entry name" value="D-3-phosphoglycerate dehydrogenase (SerA)"/>
    <property type="match status" value="1"/>
</dbReference>
<comment type="similarity">
    <text evidence="1 4">Belongs to the D-isomer specific 2-hydroxyacid dehydrogenase family.</text>
</comment>
<dbReference type="InterPro" id="IPR036291">
    <property type="entry name" value="NAD(P)-bd_dom_sf"/>
</dbReference>
<dbReference type="PROSITE" id="PS00671">
    <property type="entry name" value="D_2_HYDROXYACID_DH_3"/>
    <property type="match status" value="1"/>
</dbReference>
<evidence type="ECO:0000256" key="3">
    <source>
        <dbReference type="ARBA" id="ARBA00023027"/>
    </source>
</evidence>
<evidence type="ECO:0000259" key="6">
    <source>
        <dbReference type="Pfam" id="PF02826"/>
    </source>
</evidence>
<dbReference type="PANTHER" id="PTHR43761:SF1">
    <property type="entry name" value="D-ISOMER SPECIFIC 2-HYDROXYACID DEHYDROGENASE CATALYTIC DOMAIN-CONTAINING PROTEIN-RELATED"/>
    <property type="match status" value="1"/>
</dbReference>
<dbReference type="AlphaFoldDB" id="A0A7C4LQ12"/>
<keyword evidence="3" id="KW-0520">NAD</keyword>
<dbReference type="EMBL" id="DSVQ01000012">
    <property type="protein sequence ID" value="HGT39111.1"/>
    <property type="molecule type" value="Genomic_DNA"/>
</dbReference>
<evidence type="ECO:0000256" key="1">
    <source>
        <dbReference type="ARBA" id="ARBA00005854"/>
    </source>
</evidence>
<protein>
    <submittedName>
        <fullName evidence="7">C-terminal binding protein</fullName>
    </submittedName>
</protein>
<dbReference type="InterPro" id="IPR006139">
    <property type="entry name" value="D-isomer_2_OHA_DH_cat_dom"/>
</dbReference>
<dbReference type="GO" id="GO:0051287">
    <property type="term" value="F:NAD binding"/>
    <property type="evidence" value="ECO:0007669"/>
    <property type="project" value="InterPro"/>
</dbReference>
<feature type="domain" description="D-isomer specific 2-hydroxyacid dehydrogenase catalytic" evidence="5">
    <location>
        <begin position="17"/>
        <end position="316"/>
    </location>
</feature>
<gene>
    <name evidence="7" type="ORF">ENS64_07580</name>
</gene>
<organism evidence="7">
    <name type="scientific">Schlesneria paludicola</name>
    <dbReference type="NCBI Taxonomy" id="360056"/>
    <lineage>
        <taxon>Bacteria</taxon>
        <taxon>Pseudomonadati</taxon>
        <taxon>Planctomycetota</taxon>
        <taxon>Planctomycetia</taxon>
        <taxon>Planctomycetales</taxon>
        <taxon>Planctomycetaceae</taxon>
        <taxon>Schlesneria</taxon>
    </lineage>
</organism>
<evidence type="ECO:0000256" key="2">
    <source>
        <dbReference type="ARBA" id="ARBA00023002"/>
    </source>
</evidence>
<dbReference type="Pfam" id="PF02826">
    <property type="entry name" value="2-Hacid_dh_C"/>
    <property type="match status" value="1"/>
</dbReference>
<dbReference type="Pfam" id="PF00389">
    <property type="entry name" value="2-Hacid_dh"/>
    <property type="match status" value="1"/>
</dbReference>
<evidence type="ECO:0000256" key="4">
    <source>
        <dbReference type="RuleBase" id="RU003719"/>
    </source>
</evidence>
<accession>A0A7C4LQ12</accession>
<dbReference type="InterPro" id="IPR006140">
    <property type="entry name" value="D-isomer_DH_NAD-bd"/>
</dbReference>
<dbReference type="GO" id="GO:0003714">
    <property type="term" value="F:transcription corepressor activity"/>
    <property type="evidence" value="ECO:0007669"/>
    <property type="project" value="InterPro"/>
</dbReference>
<dbReference type="GO" id="GO:0016616">
    <property type="term" value="F:oxidoreductase activity, acting on the CH-OH group of donors, NAD or NADP as acceptor"/>
    <property type="evidence" value="ECO:0007669"/>
    <property type="project" value="InterPro"/>
</dbReference>
<dbReference type="SUPFAM" id="SSF51735">
    <property type="entry name" value="NAD(P)-binding Rossmann-fold domains"/>
    <property type="match status" value="1"/>
</dbReference>
<dbReference type="SUPFAM" id="SSF52283">
    <property type="entry name" value="Formate/glycerate dehydrogenase catalytic domain-like"/>
    <property type="match status" value="1"/>
</dbReference>
<keyword evidence="2 4" id="KW-0560">Oxidoreductase</keyword>
<evidence type="ECO:0000313" key="7">
    <source>
        <dbReference type="EMBL" id="HGT39111.1"/>
    </source>
</evidence>
<dbReference type="Gene3D" id="3.40.50.720">
    <property type="entry name" value="NAD(P)-binding Rossmann-like Domain"/>
    <property type="match status" value="2"/>
</dbReference>
<dbReference type="PANTHER" id="PTHR43761">
    <property type="entry name" value="D-ISOMER SPECIFIC 2-HYDROXYACID DEHYDROGENASE FAMILY PROTEIN (AFU_ORTHOLOGUE AFUA_1G13630)"/>
    <property type="match status" value="1"/>
</dbReference>
<name>A0A7C4LQ12_9PLAN</name>
<dbReference type="CDD" id="cd05299">
    <property type="entry name" value="CtBP_dh"/>
    <property type="match status" value="1"/>
</dbReference>